<keyword evidence="3" id="KW-1185">Reference proteome</keyword>
<dbReference type="Gramene" id="LPERR04G05000.1">
    <property type="protein sequence ID" value="LPERR04G05000.1"/>
    <property type="gene ID" value="LPERR04G05000"/>
</dbReference>
<feature type="compositionally biased region" description="Polar residues" evidence="1">
    <location>
        <begin position="40"/>
        <end position="54"/>
    </location>
</feature>
<feature type="region of interest" description="Disordered" evidence="1">
    <location>
        <begin position="22"/>
        <end position="55"/>
    </location>
</feature>
<dbReference type="Proteomes" id="UP000032180">
    <property type="component" value="Chromosome 4"/>
</dbReference>
<reference evidence="2 3" key="1">
    <citation type="submission" date="2012-08" db="EMBL/GenBank/DDBJ databases">
        <title>Oryza genome evolution.</title>
        <authorList>
            <person name="Wing R.A."/>
        </authorList>
    </citation>
    <scope>NUCLEOTIDE SEQUENCE</scope>
</reference>
<evidence type="ECO:0000256" key="1">
    <source>
        <dbReference type="SAM" id="MobiDB-lite"/>
    </source>
</evidence>
<organism evidence="2 3">
    <name type="scientific">Leersia perrieri</name>
    <dbReference type="NCBI Taxonomy" id="77586"/>
    <lineage>
        <taxon>Eukaryota</taxon>
        <taxon>Viridiplantae</taxon>
        <taxon>Streptophyta</taxon>
        <taxon>Embryophyta</taxon>
        <taxon>Tracheophyta</taxon>
        <taxon>Spermatophyta</taxon>
        <taxon>Magnoliopsida</taxon>
        <taxon>Liliopsida</taxon>
        <taxon>Poales</taxon>
        <taxon>Poaceae</taxon>
        <taxon>BOP clade</taxon>
        <taxon>Oryzoideae</taxon>
        <taxon>Oryzeae</taxon>
        <taxon>Oryzinae</taxon>
        <taxon>Leersia</taxon>
    </lineage>
</organism>
<sequence length="66" mass="6485">MASCQGAGARAACSGDVVAASSSMASEAGGRRPRAVAGESTGTAPATSRTTQGSPICMEDRVCEHI</sequence>
<proteinExistence type="predicted"/>
<name>A0A0D9W3G1_9ORYZ</name>
<dbReference type="HOGENOM" id="CLU_2834813_0_0_1"/>
<evidence type="ECO:0000313" key="2">
    <source>
        <dbReference type="EnsemblPlants" id="LPERR04G05000.1"/>
    </source>
</evidence>
<dbReference type="AlphaFoldDB" id="A0A0D9W3G1"/>
<reference evidence="2" key="3">
    <citation type="submission" date="2015-04" db="UniProtKB">
        <authorList>
            <consortium name="EnsemblPlants"/>
        </authorList>
    </citation>
    <scope>IDENTIFICATION</scope>
</reference>
<protein>
    <submittedName>
        <fullName evidence="2">Uncharacterized protein</fullName>
    </submittedName>
</protein>
<evidence type="ECO:0000313" key="3">
    <source>
        <dbReference type="Proteomes" id="UP000032180"/>
    </source>
</evidence>
<dbReference type="EnsemblPlants" id="LPERR04G05000.1">
    <property type="protein sequence ID" value="LPERR04G05000.1"/>
    <property type="gene ID" value="LPERR04G05000"/>
</dbReference>
<accession>A0A0D9W3G1</accession>
<reference evidence="3" key="2">
    <citation type="submission" date="2013-12" db="EMBL/GenBank/DDBJ databases">
        <authorList>
            <person name="Yu Y."/>
            <person name="Lee S."/>
            <person name="de Baynast K."/>
            <person name="Wissotski M."/>
            <person name="Liu L."/>
            <person name="Talag J."/>
            <person name="Goicoechea J."/>
            <person name="Angelova A."/>
            <person name="Jetty R."/>
            <person name="Kudrna D."/>
            <person name="Golser W."/>
            <person name="Rivera L."/>
            <person name="Zhang J."/>
            <person name="Wing R."/>
        </authorList>
    </citation>
    <scope>NUCLEOTIDE SEQUENCE</scope>
</reference>